<sequence length="105" mass="11926">MSVEDQMLDRIRRKLFLSVKIMGSDHPTWSDNTTLGSSELMDILRRGSSASESHFDNGINLAWFLDSSMADILEHSKSLDIKSDAKINRLVYISLLSIRQMQVPL</sequence>
<protein>
    <submittedName>
        <fullName evidence="1">Uncharacterized protein</fullName>
    </submittedName>
</protein>
<keyword evidence="2" id="KW-1185">Reference proteome</keyword>
<comment type="caution">
    <text evidence="1">The sequence shown here is derived from an EMBL/GenBank/DDBJ whole genome shotgun (WGS) entry which is preliminary data.</text>
</comment>
<dbReference type="Proteomes" id="UP000565441">
    <property type="component" value="Unassembled WGS sequence"/>
</dbReference>
<evidence type="ECO:0000313" key="1">
    <source>
        <dbReference type="EMBL" id="KAF5367356.1"/>
    </source>
</evidence>
<accession>A0A8H5LS30</accession>
<dbReference type="EMBL" id="JAACJP010000067">
    <property type="protein sequence ID" value="KAF5367356.1"/>
    <property type="molecule type" value="Genomic_DNA"/>
</dbReference>
<organism evidence="1 2">
    <name type="scientific">Tricholomella constricta</name>
    <dbReference type="NCBI Taxonomy" id="117010"/>
    <lineage>
        <taxon>Eukaryota</taxon>
        <taxon>Fungi</taxon>
        <taxon>Dikarya</taxon>
        <taxon>Basidiomycota</taxon>
        <taxon>Agaricomycotina</taxon>
        <taxon>Agaricomycetes</taxon>
        <taxon>Agaricomycetidae</taxon>
        <taxon>Agaricales</taxon>
        <taxon>Tricholomatineae</taxon>
        <taxon>Lyophyllaceae</taxon>
        <taxon>Tricholomella</taxon>
    </lineage>
</organism>
<name>A0A8H5LS30_9AGAR</name>
<evidence type="ECO:0000313" key="2">
    <source>
        <dbReference type="Proteomes" id="UP000565441"/>
    </source>
</evidence>
<reference evidence="1 2" key="1">
    <citation type="journal article" date="2020" name="ISME J.">
        <title>Uncovering the hidden diversity of litter-decomposition mechanisms in mushroom-forming fungi.</title>
        <authorList>
            <person name="Floudas D."/>
            <person name="Bentzer J."/>
            <person name="Ahren D."/>
            <person name="Johansson T."/>
            <person name="Persson P."/>
            <person name="Tunlid A."/>
        </authorList>
    </citation>
    <scope>NUCLEOTIDE SEQUENCE [LARGE SCALE GENOMIC DNA]</scope>
    <source>
        <strain evidence="1 2">CBS 661.87</strain>
    </source>
</reference>
<gene>
    <name evidence="1" type="ORF">D9615_010276</name>
</gene>
<dbReference type="AlphaFoldDB" id="A0A8H5LS30"/>
<proteinExistence type="predicted"/>